<reference evidence="2" key="1">
    <citation type="submission" date="2017-06" db="EMBL/GenBank/DDBJ databases">
        <authorList>
            <person name="Varghese N."/>
            <person name="Submissions S."/>
        </authorList>
    </citation>
    <scope>NUCLEOTIDE SEQUENCE [LARGE SCALE GENOMIC DNA]</scope>
    <source>
        <strain evidence="2">5C</strain>
    </source>
</reference>
<evidence type="ECO:0000313" key="2">
    <source>
        <dbReference type="Proteomes" id="UP000198480"/>
    </source>
</evidence>
<dbReference type="Proteomes" id="UP000198480">
    <property type="component" value="Unassembled WGS sequence"/>
</dbReference>
<organism evidence="1 2">
    <name type="scientific">Belliella buryatensis</name>
    <dbReference type="NCBI Taxonomy" id="1500549"/>
    <lineage>
        <taxon>Bacteria</taxon>
        <taxon>Pseudomonadati</taxon>
        <taxon>Bacteroidota</taxon>
        <taxon>Cytophagia</taxon>
        <taxon>Cytophagales</taxon>
        <taxon>Cyclobacteriaceae</taxon>
        <taxon>Belliella</taxon>
    </lineage>
</organism>
<keyword evidence="2" id="KW-1185">Reference proteome</keyword>
<protein>
    <recommendedName>
        <fullName evidence="3">Thioredoxin-like</fullName>
    </recommendedName>
</protein>
<dbReference type="AlphaFoldDB" id="A0A239B6N8"/>
<dbReference type="OrthoDB" id="826108at2"/>
<evidence type="ECO:0008006" key="3">
    <source>
        <dbReference type="Google" id="ProtNLM"/>
    </source>
</evidence>
<accession>A0A239B6N8</accession>
<proteinExistence type="predicted"/>
<name>A0A239B6N8_9BACT</name>
<gene>
    <name evidence="1" type="ORF">SAMN06295967_102166</name>
</gene>
<dbReference type="PROSITE" id="PS51257">
    <property type="entry name" value="PROKAR_LIPOPROTEIN"/>
    <property type="match status" value="1"/>
</dbReference>
<dbReference type="RefSeq" id="WP_089237747.1">
    <property type="nucleotide sequence ID" value="NZ_FZOK01000002.1"/>
</dbReference>
<evidence type="ECO:0000313" key="1">
    <source>
        <dbReference type="EMBL" id="SNS03545.1"/>
    </source>
</evidence>
<dbReference type="EMBL" id="FZOK01000002">
    <property type="protein sequence ID" value="SNS03545.1"/>
    <property type="molecule type" value="Genomic_DNA"/>
</dbReference>
<sequence>MIARIHQLMKSLFLVMILIFMLSSCSDGPPKTIEFPEGLEQIYVGEESKDLCLECEKKLVAYFSLESGRSISYFQMTSKNWKSLKENYNDLPVIFVFGGEDPNGKWDKSYLLRLLKSVDFPYPVLYDPKDEFYETNNLQNSTEELKDIHVFFVENNMIHSKPEPGVPELFSKQVKGFLDN</sequence>